<evidence type="ECO:0000256" key="4">
    <source>
        <dbReference type="ARBA" id="ARBA00023125"/>
    </source>
</evidence>
<dbReference type="EMBL" id="KV417588">
    <property type="protein sequence ID" value="KZP16920.1"/>
    <property type="molecule type" value="Genomic_DNA"/>
</dbReference>
<dbReference type="AlphaFoldDB" id="A0A166FL25"/>
<dbReference type="PANTHER" id="PTHR47659:SF7">
    <property type="entry name" value="FUNGAL TRANSCRIPTIONAL REGULATORY PROTEIN, N-TERMINAL DOMAIN-CONTAINING PROTEIN"/>
    <property type="match status" value="1"/>
</dbReference>
<proteinExistence type="predicted"/>
<dbReference type="GO" id="GO:0003677">
    <property type="term" value="F:DNA binding"/>
    <property type="evidence" value="ECO:0007669"/>
    <property type="project" value="UniProtKB-KW"/>
</dbReference>
<evidence type="ECO:0000256" key="3">
    <source>
        <dbReference type="ARBA" id="ARBA00023015"/>
    </source>
</evidence>
<evidence type="ECO:0000256" key="8">
    <source>
        <dbReference type="SAM" id="MobiDB-lite"/>
    </source>
</evidence>
<dbReference type="SUPFAM" id="SSF57701">
    <property type="entry name" value="Zn2/Cys6 DNA-binding domain"/>
    <property type="match status" value="1"/>
</dbReference>
<dbReference type="OrthoDB" id="5575144at2759"/>
<evidence type="ECO:0000256" key="2">
    <source>
        <dbReference type="ARBA" id="ARBA00022833"/>
    </source>
</evidence>
<feature type="compositionally biased region" description="Low complexity" evidence="8">
    <location>
        <begin position="200"/>
        <end position="234"/>
    </location>
</feature>
<feature type="compositionally biased region" description="Basic residues" evidence="8">
    <location>
        <begin position="398"/>
        <end position="412"/>
    </location>
</feature>
<evidence type="ECO:0000256" key="7">
    <source>
        <dbReference type="ARBA" id="ARBA00040903"/>
    </source>
</evidence>
<evidence type="ECO:0000259" key="9">
    <source>
        <dbReference type="PROSITE" id="PS50048"/>
    </source>
</evidence>
<dbReference type="Proteomes" id="UP000076532">
    <property type="component" value="Unassembled WGS sequence"/>
</dbReference>
<keyword evidence="4" id="KW-0238">DNA-binding</keyword>
<dbReference type="SMART" id="SM00066">
    <property type="entry name" value="GAL4"/>
    <property type="match status" value="1"/>
</dbReference>
<feature type="compositionally biased region" description="Basic residues" evidence="8">
    <location>
        <begin position="131"/>
        <end position="147"/>
    </location>
</feature>
<evidence type="ECO:0000313" key="10">
    <source>
        <dbReference type="EMBL" id="KZP16920.1"/>
    </source>
</evidence>
<feature type="compositionally biased region" description="Pro residues" evidence="8">
    <location>
        <begin position="249"/>
        <end position="262"/>
    </location>
</feature>
<dbReference type="GO" id="GO:0000981">
    <property type="term" value="F:DNA-binding transcription factor activity, RNA polymerase II-specific"/>
    <property type="evidence" value="ECO:0007669"/>
    <property type="project" value="InterPro"/>
</dbReference>
<evidence type="ECO:0000256" key="1">
    <source>
        <dbReference type="ARBA" id="ARBA00022723"/>
    </source>
</evidence>
<dbReference type="Gene3D" id="4.10.240.10">
    <property type="entry name" value="Zn(2)-C6 fungal-type DNA-binding domain"/>
    <property type="match status" value="1"/>
</dbReference>
<feature type="domain" description="Zn(2)-C6 fungal-type" evidence="9">
    <location>
        <begin position="96"/>
        <end position="125"/>
    </location>
</feature>
<keyword evidence="6" id="KW-0539">Nucleus</keyword>
<keyword evidence="1" id="KW-0479">Metal-binding</keyword>
<gene>
    <name evidence="10" type="ORF">FIBSPDRAFT_1047199</name>
</gene>
<feature type="compositionally biased region" description="Low complexity" evidence="8">
    <location>
        <begin position="153"/>
        <end position="167"/>
    </location>
</feature>
<dbReference type="STRING" id="436010.A0A166FL25"/>
<accession>A0A166FL25</accession>
<feature type="region of interest" description="Disordered" evidence="8">
    <location>
        <begin position="1"/>
        <end position="58"/>
    </location>
</feature>
<dbReference type="InterPro" id="IPR001138">
    <property type="entry name" value="Zn2Cys6_DnaBD"/>
</dbReference>
<sequence>MASVSESPKTPPTQQHYPANYAQFPNAFPPGAFPPPFYTYAPPPPEGGGENSGHHAPYMMPYPPPPGMVYAYQPPSQAFYQGDNGKQSKRRQVKMACTNCAAACKRCDEARPCERCIKYGLGDQCLDGTRKERKKGIKRGPYKRKNKTGGGSNASSGSSEPAPAFGSFVPHPSGAHPNGEGSAVVEWHVHAPPPPPQPSASPDAAASSSAPGESSSAAASAAASTSAAAAHPMPQYGPPPGAEGYYPYYYPPMPPGFMPHPQAPGQEGSDGTVQPGAMVQFYPMPPGAYPFPPHFPYPPPHPSQHPHQLQHPQQQNQPQQTIDPKNAQIAQRQESEEEAEEEEESSPVIRPSSNPDPPSQITLVPVSAADAKTSSASSPAKKRTRGARNGTTGEPKVKKARTGKKSKRTSET</sequence>
<dbReference type="PROSITE" id="PS50048">
    <property type="entry name" value="ZN2_CY6_FUNGAL_2"/>
    <property type="match status" value="1"/>
</dbReference>
<dbReference type="PANTHER" id="PTHR47659">
    <property type="entry name" value="ZN(II)2CYS6 TRANSCRIPTION FACTOR (EUROFUNG)-RELATED"/>
    <property type="match status" value="1"/>
</dbReference>
<evidence type="ECO:0000256" key="5">
    <source>
        <dbReference type="ARBA" id="ARBA00023163"/>
    </source>
</evidence>
<keyword evidence="2" id="KW-0862">Zinc</keyword>
<dbReference type="GO" id="GO:0008270">
    <property type="term" value="F:zinc ion binding"/>
    <property type="evidence" value="ECO:0007669"/>
    <property type="project" value="InterPro"/>
</dbReference>
<organism evidence="10 11">
    <name type="scientific">Athelia psychrophila</name>
    <dbReference type="NCBI Taxonomy" id="1759441"/>
    <lineage>
        <taxon>Eukaryota</taxon>
        <taxon>Fungi</taxon>
        <taxon>Dikarya</taxon>
        <taxon>Basidiomycota</taxon>
        <taxon>Agaricomycotina</taxon>
        <taxon>Agaricomycetes</taxon>
        <taxon>Agaricomycetidae</taxon>
        <taxon>Atheliales</taxon>
        <taxon>Atheliaceae</taxon>
        <taxon>Athelia</taxon>
    </lineage>
</organism>
<protein>
    <recommendedName>
        <fullName evidence="7">Transcription activator of gluconeogenesis ERT1</fullName>
    </recommendedName>
</protein>
<keyword evidence="5" id="KW-0804">Transcription</keyword>
<keyword evidence="3" id="KW-0805">Transcription regulation</keyword>
<feature type="region of interest" description="Disordered" evidence="8">
    <location>
        <begin position="131"/>
        <end position="412"/>
    </location>
</feature>
<feature type="compositionally biased region" description="Polar residues" evidence="8">
    <location>
        <begin position="1"/>
        <end position="17"/>
    </location>
</feature>
<dbReference type="InterPro" id="IPR036864">
    <property type="entry name" value="Zn2-C6_fun-type_DNA-bd_sf"/>
</dbReference>
<dbReference type="InterPro" id="IPR050335">
    <property type="entry name" value="ERT1_acuK_gluconeogen_tf"/>
</dbReference>
<reference evidence="10 11" key="1">
    <citation type="journal article" date="2016" name="Mol. Biol. Evol.">
        <title>Comparative Genomics of Early-Diverging Mushroom-Forming Fungi Provides Insights into the Origins of Lignocellulose Decay Capabilities.</title>
        <authorList>
            <person name="Nagy L.G."/>
            <person name="Riley R."/>
            <person name="Tritt A."/>
            <person name="Adam C."/>
            <person name="Daum C."/>
            <person name="Floudas D."/>
            <person name="Sun H."/>
            <person name="Yadav J.S."/>
            <person name="Pangilinan J."/>
            <person name="Larsson K.H."/>
            <person name="Matsuura K."/>
            <person name="Barry K."/>
            <person name="Labutti K."/>
            <person name="Kuo R."/>
            <person name="Ohm R.A."/>
            <person name="Bhattacharya S.S."/>
            <person name="Shirouzu T."/>
            <person name="Yoshinaga Y."/>
            <person name="Martin F.M."/>
            <person name="Grigoriev I.V."/>
            <person name="Hibbett D.S."/>
        </authorList>
    </citation>
    <scope>NUCLEOTIDE SEQUENCE [LARGE SCALE GENOMIC DNA]</scope>
    <source>
        <strain evidence="10 11">CBS 109695</strain>
    </source>
</reference>
<keyword evidence="11" id="KW-1185">Reference proteome</keyword>
<feature type="compositionally biased region" description="Pro residues" evidence="8">
    <location>
        <begin position="27"/>
        <end position="46"/>
    </location>
</feature>
<evidence type="ECO:0000313" key="11">
    <source>
        <dbReference type="Proteomes" id="UP000076532"/>
    </source>
</evidence>
<evidence type="ECO:0000256" key="6">
    <source>
        <dbReference type="ARBA" id="ARBA00023242"/>
    </source>
</evidence>
<feature type="compositionally biased region" description="Pro residues" evidence="8">
    <location>
        <begin position="283"/>
        <end position="303"/>
    </location>
</feature>
<feature type="compositionally biased region" description="Low complexity" evidence="8">
    <location>
        <begin position="305"/>
        <end position="320"/>
    </location>
</feature>
<name>A0A166FL25_9AGAM</name>
<dbReference type="CDD" id="cd00067">
    <property type="entry name" value="GAL4"/>
    <property type="match status" value="1"/>
</dbReference>
<feature type="compositionally biased region" description="Low complexity" evidence="8">
    <location>
        <begin position="367"/>
        <end position="379"/>
    </location>
</feature>
<feature type="compositionally biased region" description="Acidic residues" evidence="8">
    <location>
        <begin position="335"/>
        <end position="345"/>
    </location>
</feature>